<evidence type="ECO:0000313" key="1">
    <source>
        <dbReference type="EMBL" id="OOF70626.1"/>
    </source>
</evidence>
<dbReference type="Proteomes" id="UP000188820">
    <property type="component" value="Unassembled WGS sequence"/>
</dbReference>
<dbReference type="InterPro" id="IPR010272">
    <property type="entry name" value="T6SS_TssF"/>
</dbReference>
<dbReference type="Pfam" id="PF05947">
    <property type="entry name" value="T6SS_TssF"/>
    <property type="match status" value="1"/>
</dbReference>
<name>A0ABX3L1R8_9PAST</name>
<dbReference type="EMBL" id="MLAA01000009">
    <property type="protein sequence ID" value="OOF70626.1"/>
    <property type="molecule type" value="Genomic_DNA"/>
</dbReference>
<keyword evidence="2" id="KW-1185">Reference proteome</keyword>
<protein>
    <submittedName>
        <fullName evidence="1">Type VI secretion protein</fullName>
    </submittedName>
</protein>
<accession>A0ABX3L1R8</accession>
<dbReference type="PANTHER" id="PTHR35370:SF4">
    <property type="entry name" value="TYPE VI SECRETION SYSTEM BASEPLATE SUBUNIT TSSF"/>
    <property type="match status" value="1"/>
</dbReference>
<evidence type="ECO:0000313" key="2">
    <source>
        <dbReference type="Proteomes" id="UP000188820"/>
    </source>
</evidence>
<comment type="caution">
    <text evidence="1">The sequence shown here is derived from an EMBL/GenBank/DDBJ whole genome shotgun (WGS) entry which is preliminary data.</text>
</comment>
<gene>
    <name evidence="1" type="ORF">BKG89_03190</name>
</gene>
<dbReference type="PIRSF" id="PIRSF028304">
    <property type="entry name" value="UCP028304"/>
    <property type="match status" value="1"/>
</dbReference>
<reference evidence="1 2" key="1">
    <citation type="submission" date="2016-10" db="EMBL/GenBank/DDBJ databases">
        <title>Rodentibacter gen. nov. and new species.</title>
        <authorList>
            <person name="Christensen H."/>
        </authorList>
    </citation>
    <scope>NUCLEOTIDE SEQUENCE [LARGE SCALE GENOMIC DNA]</scope>
    <source>
        <strain evidence="1 2">1998236014</strain>
    </source>
</reference>
<dbReference type="NCBIfam" id="TIGR03359">
    <property type="entry name" value="VI_chp_6"/>
    <property type="match status" value="1"/>
</dbReference>
<sequence length="584" mass="67627">MSLKELFMAELDFLKKDGQSFSRVYPHLSRFLSNDIIDPEAERIIESFAFLTARLKEKVQDNLPEITQSMIQLLWPNYLRPLPSCAILNFFPKERAITTRHIVPKGTFVSSKLVDGTACQFQTTMDVAIYPLVLNSVISSSGAESSILEFNLENMTDSDFTSLACDELSFYLSGSDYSALTCYQWIFNYLTRIYVESEEKVITLPLDCICPVGFDSNESLIPYPDNAFEGYRLIQEFFFFPKKFYFFKLKALHLYLKSINTKKFRLIFEFNRHLPKDLKLTKSDFSLYCVPIINLFEHDAIPIVFDGKKDLYPVIPSGFNRKHFEIFNVKSVSGSRVVQESNTSKIYHYPQFESFSHSICSDNRGYYKSIIKENIEENGYEHYISFVSESNKPLESTREIISIDLNCTNHNLPELLGIGDICIPSQNTPSYIEFKNITLPIKTVRPILDERLHWKLISNLSLNYLSLTNLEMLKDILLTYDFSSIHDLQAARRTEKRLAGIQSIYTEKADRIVKGIVYRGQKSTLKIDSYHFLCEGELFLFSAILAEFFRLYGTINSFHILEVMNTSNNEIFKWKQKTSLQNTI</sequence>
<proteinExistence type="predicted"/>
<dbReference type="PANTHER" id="PTHR35370">
    <property type="entry name" value="CYTOPLASMIC PROTEIN-RELATED-RELATED"/>
    <property type="match status" value="1"/>
</dbReference>
<organism evidence="1 2">
    <name type="scientific">Rodentibacter caecimuris</name>
    <dbReference type="NCBI Taxonomy" id="1796644"/>
    <lineage>
        <taxon>Bacteria</taxon>
        <taxon>Pseudomonadati</taxon>
        <taxon>Pseudomonadota</taxon>
        <taxon>Gammaproteobacteria</taxon>
        <taxon>Pasteurellales</taxon>
        <taxon>Pasteurellaceae</taxon>
        <taxon>Rodentibacter</taxon>
    </lineage>
</organism>